<accession>A0ABQ5QRW1</accession>
<evidence type="ECO:0000313" key="2">
    <source>
        <dbReference type="Proteomes" id="UP001144280"/>
    </source>
</evidence>
<protein>
    <recommendedName>
        <fullName evidence="3">Flavin reductase</fullName>
    </recommendedName>
</protein>
<gene>
    <name evidence="1" type="ORF">Pa4123_26080</name>
</gene>
<organism evidence="1 2">
    <name type="scientific">Phytohabitans aurantiacus</name>
    <dbReference type="NCBI Taxonomy" id="3016789"/>
    <lineage>
        <taxon>Bacteria</taxon>
        <taxon>Bacillati</taxon>
        <taxon>Actinomycetota</taxon>
        <taxon>Actinomycetes</taxon>
        <taxon>Micromonosporales</taxon>
        <taxon>Micromonosporaceae</taxon>
    </lineage>
</organism>
<keyword evidence="2" id="KW-1185">Reference proteome</keyword>
<sequence>MTTTATDQHTPQRPSWDCSCCGKDWPCSPARIQLSEQYGPRRTDLAVYMAVQLGHAAGDLPAATTSTQLYERFIEWTRP</sequence>
<dbReference type="Proteomes" id="UP001144280">
    <property type="component" value="Unassembled WGS sequence"/>
</dbReference>
<evidence type="ECO:0008006" key="3">
    <source>
        <dbReference type="Google" id="ProtNLM"/>
    </source>
</evidence>
<dbReference type="EMBL" id="BSDI01000010">
    <property type="protein sequence ID" value="GLH97333.1"/>
    <property type="molecule type" value="Genomic_DNA"/>
</dbReference>
<reference evidence="1" key="1">
    <citation type="submission" date="2022-12" db="EMBL/GenBank/DDBJ databases">
        <title>New Phytohabitans aurantiacus sp. RD004123 nov., an actinomycete isolated from soil.</title>
        <authorList>
            <person name="Triningsih D.W."/>
            <person name="Harunari E."/>
            <person name="Igarashi Y."/>
        </authorList>
    </citation>
    <scope>NUCLEOTIDE SEQUENCE</scope>
    <source>
        <strain evidence="1">RD004123</strain>
    </source>
</reference>
<name>A0ABQ5QRW1_9ACTN</name>
<proteinExistence type="predicted"/>
<evidence type="ECO:0000313" key="1">
    <source>
        <dbReference type="EMBL" id="GLH97333.1"/>
    </source>
</evidence>
<comment type="caution">
    <text evidence="1">The sequence shown here is derived from an EMBL/GenBank/DDBJ whole genome shotgun (WGS) entry which is preliminary data.</text>
</comment>